<dbReference type="eggNOG" id="COG3950">
    <property type="taxonomic scope" value="Bacteria"/>
</dbReference>
<sequence>MELLYVYIEDDGRNIKDCQFNFSPQYRFHYDKVSNTLSKEELSGYIPNFWGTNIKNSTAIIGKNGAGKSNLVEFVIKAIAGGLECKKRILIWKYNNQFFINYPVDNNFNALTCEGLCTPFMSNGIYQIKDTLLLYYSPNIDRKVITKKHRTNNFKDISTANLLKIRDASDNREYHFPEIEYLQIKDTFRQFVFLSKFNALLPSDITIPEYLEIELFCRETKADHPTFQKHAIKTEKNTFEKKLRNIILGQIFAQDIPANWDENMPLNEVLGVNKQDTDVLSFYDEMIKLYNQGDVECKIQQLEGLRKWSDFKFLVKRTAINNRIFTSIIEFYNKIGGFNNSSFTSIEHDSGYLNNNCIIKWKGLSSGELALLNLFSRIFSIISASKGEIFNRGTFEVYDKDKSKYKHIILLLDEPELSFHPEWQRRFIHLLTTALGSVFKSFNFQIVVASHSPILVSDFPKNNIIFLNRNDDGTCKVEESIGQENTFGANIHTLYRNSFFIEGMPIGDFAKKRIENLFDRLRCSNSFIDKELKAIKKEIMLIGEPLLKNELLKLYYKNCEVEERIEYLEEELIKLKSSKGDDKN</sequence>
<evidence type="ECO:0000313" key="3">
    <source>
        <dbReference type="Proteomes" id="UP000027616"/>
    </source>
</evidence>
<dbReference type="InterPro" id="IPR041685">
    <property type="entry name" value="AAA_GajA/Old/RecF-like"/>
</dbReference>
<keyword evidence="2" id="KW-0067">ATP-binding</keyword>
<dbReference type="EMBL" id="HG934468">
    <property type="protein sequence ID" value="CDN31153.1"/>
    <property type="molecule type" value="Genomic_DNA"/>
</dbReference>
<dbReference type="GO" id="GO:0005524">
    <property type="term" value="F:ATP binding"/>
    <property type="evidence" value="ECO:0007669"/>
    <property type="project" value="UniProtKB-KW"/>
</dbReference>
<dbReference type="STRING" id="1433126.BN938_1057"/>
<feature type="domain" description="Endonuclease GajA/Old nuclease/RecF-like AAA" evidence="1">
    <location>
        <begin position="53"/>
        <end position="456"/>
    </location>
</feature>
<evidence type="ECO:0000313" key="2">
    <source>
        <dbReference type="EMBL" id="CDN31153.1"/>
    </source>
</evidence>
<dbReference type="PANTHER" id="PTHR32182:SF22">
    <property type="entry name" value="ATP-DEPENDENT ENDONUCLEASE, OLD FAMILY-RELATED"/>
    <property type="match status" value="1"/>
</dbReference>
<dbReference type="Gene3D" id="3.40.50.300">
    <property type="entry name" value="P-loop containing nucleotide triphosphate hydrolases"/>
    <property type="match status" value="1"/>
</dbReference>
<proteinExistence type="predicted"/>
<name>A0A060RBI5_9BACT</name>
<dbReference type="Pfam" id="PF13175">
    <property type="entry name" value="AAA_15"/>
    <property type="match status" value="1"/>
</dbReference>
<gene>
    <name evidence="2" type="ORF">BN938_1057</name>
</gene>
<reference evidence="2 3" key="1">
    <citation type="journal article" date="2015" name="Genome Announc.">
        <title>Complete Genome Sequence of the Novel Leech Symbiont Mucinivorans hirudinis M3T.</title>
        <authorList>
            <person name="Nelson M.C."/>
            <person name="Bomar L."/>
            <person name="Graf J."/>
        </authorList>
    </citation>
    <scope>NUCLEOTIDE SEQUENCE [LARGE SCALE GENOMIC DNA]</scope>
    <source>
        <strain evidence="3">M3</strain>
    </source>
</reference>
<dbReference type="GO" id="GO:0000731">
    <property type="term" value="P:DNA synthesis involved in DNA repair"/>
    <property type="evidence" value="ECO:0007669"/>
    <property type="project" value="TreeGrafter"/>
</dbReference>
<organism evidence="2 3">
    <name type="scientific">Mucinivorans hirudinis</name>
    <dbReference type="NCBI Taxonomy" id="1433126"/>
    <lineage>
        <taxon>Bacteria</taxon>
        <taxon>Pseudomonadati</taxon>
        <taxon>Bacteroidota</taxon>
        <taxon>Bacteroidia</taxon>
        <taxon>Bacteroidales</taxon>
        <taxon>Rikenellaceae</taxon>
        <taxon>Mucinivorans</taxon>
    </lineage>
</organism>
<keyword evidence="3" id="KW-1185">Reference proteome</keyword>
<dbReference type="PANTHER" id="PTHR32182">
    <property type="entry name" value="DNA REPLICATION AND REPAIR PROTEIN RECF"/>
    <property type="match status" value="1"/>
</dbReference>
<dbReference type="InterPro" id="IPR027417">
    <property type="entry name" value="P-loop_NTPase"/>
</dbReference>
<protein>
    <submittedName>
        <fullName evidence="2">Predicted ATP-binding protein involved in virulence</fullName>
    </submittedName>
</protein>
<accession>A0A060RBI5</accession>
<dbReference type="OrthoDB" id="997844at2"/>
<keyword evidence="2" id="KW-0547">Nucleotide-binding</keyword>
<dbReference type="SUPFAM" id="SSF52540">
    <property type="entry name" value="P-loop containing nucleoside triphosphate hydrolases"/>
    <property type="match status" value="1"/>
</dbReference>
<dbReference type="KEGG" id="rbc:BN938_1057"/>
<dbReference type="AlphaFoldDB" id="A0A060RBI5"/>
<dbReference type="Proteomes" id="UP000027616">
    <property type="component" value="Chromosome I"/>
</dbReference>
<dbReference type="GO" id="GO:0006302">
    <property type="term" value="P:double-strand break repair"/>
    <property type="evidence" value="ECO:0007669"/>
    <property type="project" value="TreeGrafter"/>
</dbReference>
<dbReference type="HOGENOM" id="CLU_029328_0_0_10"/>
<evidence type="ECO:0000259" key="1">
    <source>
        <dbReference type="Pfam" id="PF13175"/>
    </source>
</evidence>